<dbReference type="Proteomes" id="UP000266441">
    <property type="component" value="Unassembled WGS sequence"/>
</dbReference>
<name>A0A399D5P7_9BACT</name>
<keyword evidence="2" id="KW-1185">Reference proteome</keyword>
<sequence>MVRTGSYFLILSMTENKRTREYFWLEQERAERKMLTQTMSVVEDLQLLIGFKQFVVWLFLFGCRNLIPVKILY</sequence>
<evidence type="ECO:0000313" key="1">
    <source>
        <dbReference type="EMBL" id="RIH65760.1"/>
    </source>
</evidence>
<dbReference type="EMBL" id="QWET01000005">
    <property type="protein sequence ID" value="RIH65760.1"/>
    <property type="molecule type" value="Genomic_DNA"/>
</dbReference>
<proteinExistence type="predicted"/>
<organism evidence="1 2">
    <name type="scientific">Mariniphaga sediminis</name>
    <dbReference type="NCBI Taxonomy" id="1628158"/>
    <lineage>
        <taxon>Bacteria</taxon>
        <taxon>Pseudomonadati</taxon>
        <taxon>Bacteroidota</taxon>
        <taxon>Bacteroidia</taxon>
        <taxon>Marinilabiliales</taxon>
        <taxon>Prolixibacteraceae</taxon>
        <taxon>Mariniphaga</taxon>
    </lineage>
</organism>
<gene>
    <name evidence="1" type="ORF">D1164_08875</name>
</gene>
<evidence type="ECO:0000313" key="2">
    <source>
        <dbReference type="Proteomes" id="UP000266441"/>
    </source>
</evidence>
<accession>A0A399D5P7</accession>
<protein>
    <submittedName>
        <fullName evidence="1">Uncharacterized protein</fullName>
    </submittedName>
</protein>
<comment type="caution">
    <text evidence="1">The sequence shown here is derived from an EMBL/GenBank/DDBJ whole genome shotgun (WGS) entry which is preliminary data.</text>
</comment>
<reference evidence="1 2" key="1">
    <citation type="journal article" date="2015" name="Int. J. Syst. Evol. Microbiol.">
        <title>Mariniphaga sediminis sp. nov., isolated from coastal sediment.</title>
        <authorList>
            <person name="Wang F.Q."/>
            <person name="Shen Q.Y."/>
            <person name="Chen G.J."/>
            <person name="Du Z.J."/>
        </authorList>
    </citation>
    <scope>NUCLEOTIDE SEQUENCE [LARGE SCALE GENOMIC DNA]</scope>
    <source>
        <strain evidence="1 2">SY21</strain>
    </source>
</reference>
<dbReference type="AlphaFoldDB" id="A0A399D5P7"/>